<reference evidence="1" key="1">
    <citation type="submission" date="2021-06" db="EMBL/GenBank/DDBJ databases">
        <authorList>
            <person name="Kallberg Y."/>
            <person name="Tangrot J."/>
            <person name="Rosling A."/>
        </authorList>
    </citation>
    <scope>NUCLEOTIDE SEQUENCE</scope>
    <source>
        <strain evidence="1">MA453B</strain>
    </source>
</reference>
<dbReference type="EMBL" id="CAJVPY010001879">
    <property type="protein sequence ID" value="CAG8540165.1"/>
    <property type="molecule type" value="Genomic_DNA"/>
</dbReference>
<keyword evidence="2" id="KW-1185">Reference proteome</keyword>
<organism evidence="1 2">
    <name type="scientific">Dentiscutata erythropus</name>
    <dbReference type="NCBI Taxonomy" id="1348616"/>
    <lineage>
        <taxon>Eukaryota</taxon>
        <taxon>Fungi</taxon>
        <taxon>Fungi incertae sedis</taxon>
        <taxon>Mucoromycota</taxon>
        <taxon>Glomeromycotina</taxon>
        <taxon>Glomeromycetes</taxon>
        <taxon>Diversisporales</taxon>
        <taxon>Gigasporaceae</taxon>
        <taxon>Dentiscutata</taxon>
    </lineage>
</organism>
<sequence>MVATLDSQIPFIDKIFGRKKVSSGISGDESGVRYGPSLCL</sequence>
<dbReference type="Proteomes" id="UP000789405">
    <property type="component" value="Unassembled WGS sequence"/>
</dbReference>
<protein>
    <submittedName>
        <fullName evidence="1">28022_t:CDS:1</fullName>
    </submittedName>
</protein>
<comment type="caution">
    <text evidence="1">The sequence shown here is derived from an EMBL/GenBank/DDBJ whole genome shotgun (WGS) entry which is preliminary data.</text>
</comment>
<evidence type="ECO:0000313" key="2">
    <source>
        <dbReference type="Proteomes" id="UP000789405"/>
    </source>
</evidence>
<gene>
    <name evidence="1" type="ORF">DERYTH_LOCUS4764</name>
</gene>
<dbReference type="AlphaFoldDB" id="A0A9N9FJ92"/>
<feature type="non-terminal residue" evidence="1">
    <location>
        <position position="40"/>
    </location>
</feature>
<proteinExistence type="predicted"/>
<evidence type="ECO:0000313" key="1">
    <source>
        <dbReference type="EMBL" id="CAG8540165.1"/>
    </source>
</evidence>
<accession>A0A9N9FJ92</accession>
<name>A0A9N9FJ92_9GLOM</name>